<dbReference type="AlphaFoldDB" id="A0A6S7EKB9"/>
<protein>
    <recommendedName>
        <fullName evidence="3">N-acetyltransferase</fullName>
    </recommendedName>
</protein>
<organism evidence="1 2">
    <name type="scientific">Achromobacter pulmonis</name>
    <dbReference type="NCBI Taxonomy" id="1389932"/>
    <lineage>
        <taxon>Bacteria</taxon>
        <taxon>Pseudomonadati</taxon>
        <taxon>Pseudomonadota</taxon>
        <taxon>Betaproteobacteria</taxon>
        <taxon>Burkholderiales</taxon>
        <taxon>Alcaligenaceae</taxon>
        <taxon>Achromobacter</taxon>
    </lineage>
</organism>
<dbReference type="Proteomes" id="UP000494203">
    <property type="component" value="Unassembled WGS sequence"/>
</dbReference>
<keyword evidence="2" id="KW-1185">Reference proteome</keyword>
<evidence type="ECO:0000313" key="1">
    <source>
        <dbReference type="EMBL" id="CAB3916032.1"/>
    </source>
</evidence>
<dbReference type="RefSeq" id="WP_217483980.1">
    <property type="nucleotide sequence ID" value="NZ_CADIKZ010000021.1"/>
</dbReference>
<dbReference type="SUPFAM" id="SSF55729">
    <property type="entry name" value="Acyl-CoA N-acyltransferases (Nat)"/>
    <property type="match status" value="1"/>
</dbReference>
<dbReference type="Gene3D" id="3.40.630.30">
    <property type="match status" value="1"/>
</dbReference>
<gene>
    <name evidence="1" type="ORF">LMG26788_05065</name>
</gene>
<dbReference type="InterPro" id="IPR016181">
    <property type="entry name" value="Acyl_CoA_acyltransferase"/>
</dbReference>
<evidence type="ECO:0008006" key="3">
    <source>
        <dbReference type="Google" id="ProtNLM"/>
    </source>
</evidence>
<name>A0A6S7EKB9_9BURK</name>
<accession>A0A6S7EKB9</accession>
<reference evidence="1 2" key="1">
    <citation type="submission" date="2020-04" db="EMBL/GenBank/DDBJ databases">
        <authorList>
            <person name="De Canck E."/>
        </authorList>
    </citation>
    <scope>NUCLEOTIDE SEQUENCE [LARGE SCALE GENOMIC DNA]</scope>
    <source>
        <strain evidence="1 2">LMG 26788</strain>
    </source>
</reference>
<evidence type="ECO:0000313" key="2">
    <source>
        <dbReference type="Proteomes" id="UP000494203"/>
    </source>
</evidence>
<sequence length="349" mass="40004">MSLERRRFKDIDLADPFFDSLKADYIEFEEWFTRKAENWAYIHMRDDGSVDGFLYLKVEAEAVTDIAPALPAARRVKVGTFKIDAHGTKLGERFLKKVFDHAVHEKTNQLYVTIFEKHANLVALLRKYGFEQIGEKTTANGTELVLLRELSWRGEASREKNYPLMKLDGSFYHVGIYPAYHTRLLPDSILNNESVRIVEDVSHANSINKIFLSRINRIMKMLPGDKVVMYRTGDGAGPAEYRAVATSLGVVEDARRLDSFSSADEFIAYAKSHSVFSDDDLRKFFEEKKYLFALKFTYNIALARRLTRHHLIENVGISRNAYPGFIKLTRAQFRQIAIDGGVDESLIVD</sequence>
<dbReference type="EMBL" id="CADIKZ010000021">
    <property type="protein sequence ID" value="CAB3916032.1"/>
    <property type="molecule type" value="Genomic_DNA"/>
</dbReference>
<proteinExistence type="predicted"/>